<proteinExistence type="predicted"/>
<evidence type="ECO:0000259" key="1">
    <source>
        <dbReference type="Pfam" id="PF00535"/>
    </source>
</evidence>
<name>A0ABS0XL52_9SPHN</name>
<dbReference type="CDD" id="cd04196">
    <property type="entry name" value="GT_2_like_d"/>
    <property type="match status" value="1"/>
</dbReference>
<sequence>MRRVSIAMCTYNGERYLRQQLDSFAAQERSPDEVVICDDGSTDGTETVVNVFRATVNFPVHFHRNPVNLGFARNFEKAASLTTGDLVFFSDQDDVWQPGKVAAMVEAFVRDDRVGLVFCDADLVDGDLAPIGLRYWHKQGFADALQDALESDIGARTLLRDPAQMAAGATMAYAARFAPSIFPLPDGWTHDAWIATIVAAQSKVVLIRQPLNQYRQHVAQVYGASSTPATRRQHAKARSGSADHFVQTAVRYEALLDRLAGRATLDPDFPTHIRGKIGHWRNRGALRARNRVVRCCVVAAELLRGRYAHYSQGLRSAAMDCLY</sequence>
<dbReference type="PANTHER" id="PTHR43685">
    <property type="entry name" value="GLYCOSYLTRANSFERASE"/>
    <property type="match status" value="1"/>
</dbReference>
<accession>A0ABS0XL52</accession>
<dbReference type="RefSeq" id="WP_199034839.1">
    <property type="nucleotide sequence ID" value="NZ_JAELXS010000001.1"/>
</dbReference>
<dbReference type="Gene3D" id="3.90.550.10">
    <property type="entry name" value="Spore Coat Polysaccharide Biosynthesis Protein SpsA, Chain A"/>
    <property type="match status" value="1"/>
</dbReference>
<reference evidence="3" key="1">
    <citation type="submission" date="2020-12" db="EMBL/GenBank/DDBJ databases">
        <title>Hymenobacter sp.</title>
        <authorList>
            <person name="Kim M.K."/>
        </authorList>
    </citation>
    <scope>NUCLEOTIDE SEQUENCE [LARGE SCALE GENOMIC DNA]</scope>
    <source>
        <strain evidence="3">BT553</strain>
    </source>
</reference>
<protein>
    <submittedName>
        <fullName evidence="2">Glycosyltransferase family 2 protein</fullName>
    </submittedName>
</protein>
<keyword evidence="3" id="KW-1185">Reference proteome</keyword>
<feature type="domain" description="Glycosyltransferase 2-like" evidence="1">
    <location>
        <begin position="5"/>
        <end position="115"/>
    </location>
</feature>
<organism evidence="2 3">
    <name type="scientific">Sphingomonas mollis</name>
    <dbReference type="NCBI Taxonomy" id="2795726"/>
    <lineage>
        <taxon>Bacteria</taxon>
        <taxon>Pseudomonadati</taxon>
        <taxon>Pseudomonadota</taxon>
        <taxon>Alphaproteobacteria</taxon>
        <taxon>Sphingomonadales</taxon>
        <taxon>Sphingomonadaceae</taxon>
        <taxon>Sphingomonas</taxon>
    </lineage>
</organism>
<dbReference type="Pfam" id="PF00535">
    <property type="entry name" value="Glycos_transf_2"/>
    <property type="match status" value="1"/>
</dbReference>
<dbReference type="InterPro" id="IPR001173">
    <property type="entry name" value="Glyco_trans_2-like"/>
</dbReference>
<evidence type="ECO:0000313" key="3">
    <source>
        <dbReference type="Proteomes" id="UP000640426"/>
    </source>
</evidence>
<dbReference type="SUPFAM" id="SSF53448">
    <property type="entry name" value="Nucleotide-diphospho-sugar transferases"/>
    <property type="match status" value="1"/>
</dbReference>
<dbReference type="PANTHER" id="PTHR43685:SF2">
    <property type="entry name" value="GLYCOSYLTRANSFERASE 2-LIKE DOMAIN-CONTAINING PROTEIN"/>
    <property type="match status" value="1"/>
</dbReference>
<evidence type="ECO:0000313" key="2">
    <source>
        <dbReference type="EMBL" id="MBJ6120763.1"/>
    </source>
</evidence>
<dbReference type="EMBL" id="JAELXS010000001">
    <property type="protein sequence ID" value="MBJ6120763.1"/>
    <property type="molecule type" value="Genomic_DNA"/>
</dbReference>
<comment type="caution">
    <text evidence="2">The sequence shown here is derived from an EMBL/GenBank/DDBJ whole genome shotgun (WGS) entry which is preliminary data.</text>
</comment>
<gene>
    <name evidence="2" type="ORF">JAO74_03040</name>
</gene>
<dbReference type="InterPro" id="IPR029044">
    <property type="entry name" value="Nucleotide-diphossugar_trans"/>
</dbReference>
<dbReference type="Proteomes" id="UP000640426">
    <property type="component" value="Unassembled WGS sequence"/>
</dbReference>
<dbReference type="InterPro" id="IPR050834">
    <property type="entry name" value="Glycosyltransf_2"/>
</dbReference>